<evidence type="ECO:0000259" key="1">
    <source>
        <dbReference type="Pfam" id="PF26115"/>
    </source>
</evidence>
<dbReference type="AlphaFoldDB" id="A0A1I5RVS5"/>
<accession>A0A1I5RVS5</accession>
<dbReference type="EMBL" id="FOWP01000017">
    <property type="protein sequence ID" value="SFP62543.1"/>
    <property type="molecule type" value="Genomic_DNA"/>
</dbReference>
<dbReference type="OrthoDB" id="8438731at2"/>
<evidence type="ECO:0000313" key="3">
    <source>
        <dbReference type="Proteomes" id="UP000182400"/>
    </source>
</evidence>
<reference evidence="2 3" key="1">
    <citation type="submission" date="2016-10" db="EMBL/GenBank/DDBJ databases">
        <authorList>
            <person name="de Groot N.N."/>
        </authorList>
    </citation>
    <scope>NUCLEOTIDE SEQUENCE [LARGE SCALE GENOMIC DNA]</scope>
    <source>
        <strain evidence="2 3">CCUG 59231</strain>
    </source>
</reference>
<dbReference type="Proteomes" id="UP000182400">
    <property type="component" value="Unassembled WGS sequence"/>
</dbReference>
<protein>
    <recommendedName>
        <fullName evidence="1">GAPS4 PD-(D/E)XK nuclease domain-containing protein</fullName>
    </recommendedName>
</protein>
<gene>
    <name evidence="2" type="ORF">SAMN05216601_11742</name>
</gene>
<sequence>MSETVNVGEIAEKLSVDIFGSFFWQMKDKWNENFNCHCPAHLGSDGKPKTQHPGDAIFYYEDPYLGSTIYLHTDLKAYKKESIGKQKLRDAFKSLAVTVECARDSESWRSSFAITDCDNYEVRGLLFVHNHDHGYEKPFYGLIEKIGFDSIPIPPNVYLHYLGPHDINRLFTIANDMIRLTSQKKMSSEYTFYYPDLVLRRRQGDVWGQPATIEALTSPYLIVQHKGTDKTEPGYVVYYNRPGASHTEFEYFLDSLSRYQMLESGKSVQIRVTVPNADPQMVANFKAAKERYAKAWGFDPIRETVLNAISFEAVTAVTDSYNPGWMGWRN</sequence>
<evidence type="ECO:0000313" key="2">
    <source>
        <dbReference type="EMBL" id="SFP62543.1"/>
    </source>
</evidence>
<name>A0A1I5RVS5_9GAMM</name>
<dbReference type="RefSeq" id="WP_074941482.1">
    <property type="nucleotide sequence ID" value="NZ_FOWP01000017.1"/>
</dbReference>
<proteinExistence type="predicted"/>
<organism evidence="2 3">
    <name type="scientific">Ectopseudomonas composti</name>
    <dbReference type="NCBI Taxonomy" id="658457"/>
    <lineage>
        <taxon>Bacteria</taxon>
        <taxon>Pseudomonadati</taxon>
        <taxon>Pseudomonadota</taxon>
        <taxon>Gammaproteobacteria</taxon>
        <taxon>Pseudomonadales</taxon>
        <taxon>Pseudomonadaceae</taxon>
        <taxon>Ectopseudomonas</taxon>
    </lineage>
</organism>
<dbReference type="Pfam" id="PF26115">
    <property type="entry name" value="PDDEXK_GAPS4"/>
    <property type="match status" value="1"/>
</dbReference>
<feature type="domain" description="GAPS4 PD-(D/E)XK nuclease" evidence="1">
    <location>
        <begin position="6"/>
        <end position="146"/>
    </location>
</feature>
<dbReference type="InterPro" id="IPR058873">
    <property type="entry name" value="PDDEXK_GAPS4"/>
</dbReference>
<dbReference type="STRING" id="658457.SAMN05216601_11742"/>